<keyword evidence="3" id="KW-0238">DNA-binding</keyword>
<feature type="compositionally biased region" description="Basic and acidic residues" evidence="6">
    <location>
        <begin position="93"/>
        <end position="112"/>
    </location>
</feature>
<protein>
    <recommendedName>
        <fullName evidence="7">WRKY domain-containing protein</fullName>
    </recommendedName>
</protein>
<evidence type="ECO:0000256" key="6">
    <source>
        <dbReference type="SAM" id="MobiDB-lite"/>
    </source>
</evidence>
<reference evidence="8 9" key="1">
    <citation type="submission" date="2024-11" db="EMBL/GenBank/DDBJ databases">
        <title>A near-complete genome assembly of Cinchona calisaya.</title>
        <authorList>
            <person name="Lian D.C."/>
            <person name="Zhao X.W."/>
            <person name="Wei L."/>
        </authorList>
    </citation>
    <scope>NUCLEOTIDE SEQUENCE [LARGE SCALE GENOMIC DNA]</scope>
    <source>
        <tissue evidence="8">Nenye</tissue>
    </source>
</reference>
<feature type="region of interest" description="Disordered" evidence="6">
    <location>
        <begin position="92"/>
        <end position="112"/>
    </location>
</feature>
<keyword evidence="9" id="KW-1185">Reference proteome</keyword>
<organism evidence="8 9">
    <name type="scientific">Cinchona calisaya</name>
    <dbReference type="NCBI Taxonomy" id="153742"/>
    <lineage>
        <taxon>Eukaryota</taxon>
        <taxon>Viridiplantae</taxon>
        <taxon>Streptophyta</taxon>
        <taxon>Embryophyta</taxon>
        <taxon>Tracheophyta</taxon>
        <taxon>Spermatophyta</taxon>
        <taxon>Magnoliopsida</taxon>
        <taxon>eudicotyledons</taxon>
        <taxon>Gunneridae</taxon>
        <taxon>Pentapetalae</taxon>
        <taxon>asterids</taxon>
        <taxon>lamiids</taxon>
        <taxon>Gentianales</taxon>
        <taxon>Rubiaceae</taxon>
        <taxon>Cinchonoideae</taxon>
        <taxon>Cinchoneae</taxon>
        <taxon>Cinchona</taxon>
    </lineage>
</organism>
<name>A0ABD2ZPG8_9GENT</name>
<dbReference type="PANTHER" id="PTHR31282">
    <property type="entry name" value="WRKY TRANSCRIPTION FACTOR 21-RELATED"/>
    <property type="match status" value="1"/>
</dbReference>
<sequence length="341" mass="37974">MDKQPSSWAEQLGTTRETLIGKLLKGKESATQLQNLIKKPSSSGEDVGSASAEELALQISRSFLESISILSSCGVNEIQQIVASDDVVQVSSGDRRSKASDRSRKRLGGKDRRGCYRRRNVSQSGITLSSTVEDGRAWRKYGQKEILNSKFPRCYFRCTHKLDQGCKATKQVQMIKEDPLTYQTTYFGNHTCQENLMIMRAPQVISDSDPSESCMLNFEAKPTTKQGPFCLNYALTTTSTGTQEFKNETQSDDVSDNKSCLDSSTILQDPITNTESSSGPKSSKIDGANYLDQEVVSSRVHSCSSTPLHDLEDMESFNTKFADLNDDDLYFDDMEIFRVDC</sequence>
<evidence type="ECO:0000256" key="2">
    <source>
        <dbReference type="ARBA" id="ARBA00023015"/>
    </source>
</evidence>
<dbReference type="SUPFAM" id="SSF118290">
    <property type="entry name" value="WRKY DNA-binding domain"/>
    <property type="match status" value="1"/>
</dbReference>
<dbReference type="Proteomes" id="UP001630127">
    <property type="component" value="Unassembled WGS sequence"/>
</dbReference>
<feature type="domain" description="WRKY" evidence="7">
    <location>
        <begin position="127"/>
        <end position="190"/>
    </location>
</feature>
<keyword evidence="5" id="KW-0539">Nucleus</keyword>
<dbReference type="InterPro" id="IPR044810">
    <property type="entry name" value="WRKY_plant"/>
</dbReference>
<evidence type="ECO:0000256" key="4">
    <source>
        <dbReference type="ARBA" id="ARBA00023163"/>
    </source>
</evidence>
<evidence type="ECO:0000259" key="7">
    <source>
        <dbReference type="PROSITE" id="PS50811"/>
    </source>
</evidence>
<evidence type="ECO:0000256" key="1">
    <source>
        <dbReference type="ARBA" id="ARBA00004123"/>
    </source>
</evidence>
<keyword evidence="4" id="KW-0804">Transcription</keyword>
<dbReference type="GO" id="GO:0005634">
    <property type="term" value="C:nucleus"/>
    <property type="evidence" value="ECO:0007669"/>
    <property type="project" value="UniProtKB-SubCell"/>
</dbReference>
<evidence type="ECO:0000313" key="9">
    <source>
        <dbReference type="Proteomes" id="UP001630127"/>
    </source>
</evidence>
<dbReference type="Gene3D" id="2.20.25.80">
    <property type="entry name" value="WRKY domain"/>
    <property type="match status" value="1"/>
</dbReference>
<dbReference type="SMART" id="SM00774">
    <property type="entry name" value="WRKY"/>
    <property type="match status" value="1"/>
</dbReference>
<evidence type="ECO:0000256" key="3">
    <source>
        <dbReference type="ARBA" id="ARBA00023125"/>
    </source>
</evidence>
<dbReference type="Pfam" id="PF03106">
    <property type="entry name" value="WRKY"/>
    <property type="match status" value="1"/>
</dbReference>
<dbReference type="EMBL" id="JBJUIK010000008">
    <property type="protein sequence ID" value="KAL3521322.1"/>
    <property type="molecule type" value="Genomic_DNA"/>
</dbReference>
<comment type="caution">
    <text evidence="8">The sequence shown here is derived from an EMBL/GenBank/DDBJ whole genome shotgun (WGS) entry which is preliminary data.</text>
</comment>
<dbReference type="AlphaFoldDB" id="A0ABD2ZPG8"/>
<evidence type="ECO:0000313" key="8">
    <source>
        <dbReference type="EMBL" id="KAL3521322.1"/>
    </source>
</evidence>
<dbReference type="GO" id="GO:0003677">
    <property type="term" value="F:DNA binding"/>
    <property type="evidence" value="ECO:0007669"/>
    <property type="project" value="UniProtKB-KW"/>
</dbReference>
<dbReference type="InterPro" id="IPR003657">
    <property type="entry name" value="WRKY_dom"/>
</dbReference>
<comment type="subcellular location">
    <subcellularLocation>
        <location evidence="1">Nucleus</location>
    </subcellularLocation>
</comment>
<gene>
    <name evidence="8" type="ORF">ACH5RR_019471</name>
</gene>
<accession>A0ABD2ZPG8</accession>
<keyword evidence="2" id="KW-0805">Transcription regulation</keyword>
<proteinExistence type="predicted"/>
<dbReference type="PROSITE" id="PS50811">
    <property type="entry name" value="WRKY"/>
    <property type="match status" value="1"/>
</dbReference>
<dbReference type="InterPro" id="IPR036576">
    <property type="entry name" value="WRKY_dom_sf"/>
</dbReference>
<evidence type="ECO:0000256" key="5">
    <source>
        <dbReference type="ARBA" id="ARBA00023242"/>
    </source>
</evidence>